<evidence type="ECO:0000313" key="3">
    <source>
        <dbReference type="EMBL" id="SNS73536.1"/>
    </source>
</evidence>
<evidence type="ECO:0000256" key="2">
    <source>
        <dbReference type="SAM" id="Phobius"/>
    </source>
</evidence>
<feature type="compositionally biased region" description="Low complexity" evidence="1">
    <location>
        <begin position="48"/>
        <end position="63"/>
    </location>
</feature>
<dbReference type="EMBL" id="FZOO01000007">
    <property type="protein sequence ID" value="SNS73536.1"/>
    <property type="molecule type" value="Genomic_DNA"/>
</dbReference>
<keyword evidence="4" id="KW-1185">Reference proteome</keyword>
<feature type="region of interest" description="Disordered" evidence="1">
    <location>
        <begin position="48"/>
        <end position="94"/>
    </location>
</feature>
<proteinExistence type="predicted"/>
<protein>
    <recommendedName>
        <fullName evidence="5">DUF4352 domain-containing protein</fullName>
    </recommendedName>
</protein>
<keyword evidence="2" id="KW-0472">Membrane</keyword>
<evidence type="ECO:0008006" key="5">
    <source>
        <dbReference type="Google" id="ProtNLM"/>
    </source>
</evidence>
<keyword evidence="2" id="KW-0812">Transmembrane</keyword>
<dbReference type="Proteomes" id="UP000198373">
    <property type="component" value="Unassembled WGS sequence"/>
</dbReference>
<gene>
    <name evidence="3" type="ORF">SAMN06893096_10795</name>
</gene>
<accession>A0A239GWD5</accession>
<dbReference type="AlphaFoldDB" id="A0A239GWD5"/>
<sequence length="229" mass="21961">MSPLGNGRPAPSRRREVVGGVAAALVVIAVVVVGLLLRGGGGDGGGDVAAAGTATPSAEAPAAPGTPAPPSGEPAPPPPAPALPDPAATPVVADELPPSLPAVALDRPAEADDGVAASLTALEAVDGTGTGPGDVAGPAVRVTVELRNGTAAPLDLLGVAVDLTHGPERVPASPLGDPSARAFSGTLAPGAVADGVYVFRVPADARDLVTVSVSPRPGAPYLVFEGAAP</sequence>
<evidence type="ECO:0000256" key="1">
    <source>
        <dbReference type="SAM" id="MobiDB-lite"/>
    </source>
</evidence>
<keyword evidence="2" id="KW-1133">Transmembrane helix</keyword>
<feature type="compositionally biased region" description="Low complexity" evidence="1">
    <location>
        <begin position="85"/>
        <end position="94"/>
    </location>
</feature>
<organism evidence="3 4">
    <name type="scientific">Geodermatophilus pulveris</name>
    <dbReference type="NCBI Taxonomy" id="1564159"/>
    <lineage>
        <taxon>Bacteria</taxon>
        <taxon>Bacillati</taxon>
        <taxon>Actinomycetota</taxon>
        <taxon>Actinomycetes</taxon>
        <taxon>Geodermatophilales</taxon>
        <taxon>Geodermatophilaceae</taxon>
        <taxon>Geodermatophilus</taxon>
    </lineage>
</organism>
<feature type="compositionally biased region" description="Pro residues" evidence="1">
    <location>
        <begin position="64"/>
        <end position="84"/>
    </location>
</feature>
<evidence type="ECO:0000313" key="4">
    <source>
        <dbReference type="Proteomes" id="UP000198373"/>
    </source>
</evidence>
<feature type="transmembrane region" description="Helical" evidence="2">
    <location>
        <begin position="17"/>
        <end position="37"/>
    </location>
</feature>
<dbReference type="RefSeq" id="WP_179224523.1">
    <property type="nucleotide sequence ID" value="NZ_FZOO01000007.1"/>
</dbReference>
<reference evidence="4" key="1">
    <citation type="submission" date="2017-06" db="EMBL/GenBank/DDBJ databases">
        <authorList>
            <person name="Varghese N."/>
            <person name="Submissions S."/>
        </authorList>
    </citation>
    <scope>NUCLEOTIDE SEQUENCE [LARGE SCALE GENOMIC DNA]</scope>
    <source>
        <strain evidence="4">DSM 46839</strain>
    </source>
</reference>
<name>A0A239GWD5_9ACTN</name>